<dbReference type="Proteomes" id="UP001163324">
    <property type="component" value="Chromosome 1"/>
</dbReference>
<reference evidence="1" key="1">
    <citation type="submission" date="2022-10" db="EMBL/GenBank/DDBJ databases">
        <title>Complete Genome of Trichothecium roseum strain YXFP-22015, a Plant Pathogen Isolated from Citrus.</title>
        <authorList>
            <person name="Wang Y."/>
            <person name="Zhu L."/>
        </authorList>
    </citation>
    <scope>NUCLEOTIDE SEQUENCE</scope>
    <source>
        <strain evidence="1">YXFP-22015</strain>
    </source>
</reference>
<protein>
    <submittedName>
        <fullName evidence="1">Uncharacterized protein</fullName>
    </submittedName>
</protein>
<dbReference type="EMBL" id="CM047940">
    <property type="protein sequence ID" value="KAI9904289.1"/>
    <property type="molecule type" value="Genomic_DNA"/>
</dbReference>
<keyword evidence="2" id="KW-1185">Reference proteome</keyword>
<evidence type="ECO:0000313" key="1">
    <source>
        <dbReference type="EMBL" id="KAI9904289.1"/>
    </source>
</evidence>
<comment type="caution">
    <text evidence="1">The sequence shown here is derived from an EMBL/GenBank/DDBJ whole genome shotgun (WGS) entry which is preliminary data.</text>
</comment>
<name>A0ACC0VDL2_9HYPO</name>
<evidence type="ECO:0000313" key="2">
    <source>
        <dbReference type="Proteomes" id="UP001163324"/>
    </source>
</evidence>
<gene>
    <name evidence="1" type="ORF">N3K66_000818</name>
</gene>
<proteinExistence type="predicted"/>
<organism evidence="1 2">
    <name type="scientific">Trichothecium roseum</name>
    <dbReference type="NCBI Taxonomy" id="47278"/>
    <lineage>
        <taxon>Eukaryota</taxon>
        <taxon>Fungi</taxon>
        <taxon>Dikarya</taxon>
        <taxon>Ascomycota</taxon>
        <taxon>Pezizomycotina</taxon>
        <taxon>Sordariomycetes</taxon>
        <taxon>Hypocreomycetidae</taxon>
        <taxon>Hypocreales</taxon>
        <taxon>Hypocreales incertae sedis</taxon>
        <taxon>Trichothecium</taxon>
    </lineage>
</organism>
<sequence length="510" mass="57282">MATLTFRLSKSNSLLDVPKQKSPRASTSAKAASTSAERLECFLKDWPKTIWIQLYWWDYAYTIDRRAITIDDFRDSLKHGRPYEVGKCHYSPPSRTQSWMSTNNDSMANVEVALSVIPDLGSLKPFAGNEEMASVFCYWKDDYHPPKHPSGEEQGPGPVEELQVLGNTLSTMCPRASLRRAELAASRAGLKIQLGIEFDYVVINPLSLKMPPFVGTQELVVAPVYPRGEEPWRVPYRYVSDLVMQVRAKLEQSKIDIREWGPVNSEKGHTQIKVKLEPQSPLVAIDAFIYARDSIRDLFSRRSWAASLQTSPGRMTDMFRLHISVHSQENAAHVIHKESYDGSEHFLAGMLDHLPGLCALGKSTTLSYFTPGNARPWPGQAISWGTGNHHATIRIIEPHHWEIKPVDALAPLPLMAAGYIFSGLDGVRRCMKPTYQELLFNPEALLPTSAPPMLPGNIVEAIDALRRDALLTEKLGPHALDFFTFCVKDMIAYTRTLTPMQASHYLALRL</sequence>
<accession>A0ACC0VDL2</accession>